<proteinExistence type="predicted"/>
<dbReference type="InterPro" id="IPR011006">
    <property type="entry name" value="CheY-like_superfamily"/>
</dbReference>
<sequence>MPTKKTIFIVEDDTALRLALVKQMEKFYTIEQSGDGKEALDWLGKHVPDLILLDIKLPHVDGITILKVVRKNKATKHTPVIIISNIDDQALVAQGLILGAKDYLAKSSYSLEDITEMVRLRMNHS</sequence>
<dbReference type="GO" id="GO:0000160">
    <property type="term" value="P:phosphorelay signal transduction system"/>
    <property type="evidence" value="ECO:0007669"/>
    <property type="project" value="InterPro"/>
</dbReference>
<evidence type="ECO:0000256" key="2">
    <source>
        <dbReference type="PROSITE-ProRule" id="PRU00169"/>
    </source>
</evidence>
<evidence type="ECO:0000313" key="5">
    <source>
        <dbReference type="Proteomes" id="UP000176952"/>
    </source>
</evidence>
<dbReference type="EMBL" id="MHKD01000044">
    <property type="protein sequence ID" value="OGY81409.1"/>
    <property type="molecule type" value="Genomic_DNA"/>
</dbReference>
<dbReference type="InterPro" id="IPR001789">
    <property type="entry name" value="Sig_transdc_resp-reg_receiver"/>
</dbReference>
<feature type="domain" description="Response regulatory" evidence="3">
    <location>
        <begin position="6"/>
        <end position="121"/>
    </location>
</feature>
<evidence type="ECO:0000259" key="3">
    <source>
        <dbReference type="PROSITE" id="PS50110"/>
    </source>
</evidence>
<dbReference type="AlphaFoldDB" id="A0A1G2AY93"/>
<feature type="modified residue" description="4-aspartylphosphate" evidence="2">
    <location>
        <position position="54"/>
    </location>
</feature>
<dbReference type="PANTHER" id="PTHR44591">
    <property type="entry name" value="STRESS RESPONSE REGULATOR PROTEIN 1"/>
    <property type="match status" value="1"/>
</dbReference>
<dbReference type="Pfam" id="PF00072">
    <property type="entry name" value="Response_reg"/>
    <property type="match status" value="1"/>
</dbReference>
<name>A0A1G2AY93_9BACT</name>
<protein>
    <recommendedName>
        <fullName evidence="3">Response regulatory domain-containing protein</fullName>
    </recommendedName>
</protein>
<keyword evidence="1 2" id="KW-0597">Phosphoprotein</keyword>
<dbReference type="SUPFAM" id="SSF52172">
    <property type="entry name" value="CheY-like"/>
    <property type="match status" value="1"/>
</dbReference>
<dbReference type="PROSITE" id="PS50110">
    <property type="entry name" value="RESPONSE_REGULATORY"/>
    <property type="match status" value="1"/>
</dbReference>
<evidence type="ECO:0000256" key="1">
    <source>
        <dbReference type="ARBA" id="ARBA00022553"/>
    </source>
</evidence>
<gene>
    <name evidence="4" type="ORF">A3F54_02055</name>
</gene>
<dbReference type="InterPro" id="IPR050595">
    <property type="entry name" value="Bact_response_regulator"/>
</dbReference>
<dbReference type="Proteomes" id="UP000176952">
    <property type="component" value="Unassembled WGS sequence"/>
</dbReference>
<dbReference type="PANTHER" id="PTHR44591:SF3">
    <property type="entry name" value="RESPONSE REGULATORY DOMAIN-CONTAINING PROTEIN"/>
    <property type="match status" value="1"/>
</dbReference>
<dbReference type="STRING" id="1798542.A3F54_02055"/>
<dbReference type="SMART" id="SM00448">
    <property type="entry name" value="REC"/>
    <property type="match status" value="1"/>
</dbReference>
<dbReference type="CDD" id="cd00156">
    <property type="entry name" value="REC"/>
    <property type="match status" value="1"/>
</dbReference>
<comment type="caution">
    <text evidence="4">The sequence shown here is derived from an EMBL/GenBank/DDBJ whole genome shotgun (WGS) entry which is preliminary data.</text>
</comment>
<accession>A0A1G2AY93</accession>
<reference evidence="4 5" key="1">
    <citation type="journal article" date="2016" name="Nat. Commun.">
        <title>Thousands of microbial genomes shed light on interconnected biogeochemical processes in an aquifer system.</title>
        <authorList>
            <person name="Anantharaman K."/>
            <person name="Brown C.T."/>
            <person name="Hug L.A."/>
            <person name="Sharon I."/>
            <person name="Castelle C.J."/>
            <person name="Probst A.J."/>
            <person name="Thomas B.C."/>
            <person name="Singh A."/>
            <person name="Wilkins M.J."/>
            <person name="Karaoz U."/>
            <person name="Brodie E.L."/>
            <person name="Williams K.H."/>
            <person name="Hubbard S.S."/>
            <person name="Banfield J.F."/>
        </authorList>
    </citation>
    <scope>NUCLEOTIDE SEQUENCE [LARGE SCALE GENOMIC DNA]</scope>
</reference>
<evidence type="ECO:0000313" key="4">
    <source>
        <dbReference type="EMBL" id="OGY81409.1"/>
    </source>
</evidence>
<dbReference type="Gene3D" id="3.40.50.2300">
    <property type="match status" value="1"/>
</dbReference>
<organism evidence="4 5">
    <name type="scientific">Candidatus Kerfeldbacteria bacterium RIFCSPHIGHO2_12_FULL_48_17</name>
    <dbReference type="NCBI Taxonomy" id="1798542"/>
    <lineage>
        <taxon>Bacteria</taxon>
        <taxon>Candidatus Kerfeldiibacteriota</taxon>
    </lineage>
</organism>